<dbReference type="KEGG" id="bmei:Spa11_45780"/>
<name>A0A518KEY5_9BACT</name>
<evidence type="ECO:0000256" key="1">
    <source>
        <dbReference type="SAM" id="Phobius"/>
    </source>
</evidence>
<dbReference type="InterPro" id="IPR012902">
    <property type="entry name" value="N_methyl_site"/>
</dbReference>
<keyword evidence="1" id="KW-1133">Transmembrane helix</keyword>
<dbReference type="PANTHER" id="PTHR30093:SF2">
    <property type="entry name" value="TYPE II SECRETION SYSTEM PROTEIN H"/>
    <property type="match status" value="1"/>
</dbReference>
<keyword evidence="1" id="KW-0472">Membrane</keyword>
<feature type="domain" description="DUF1559" evidence="2">
    <location>
        <begin position="42"/>
        <end position="346"/>
    </location>
</feature>
<keyword evidence="4" id="KW-1185">Reference proteome</keyword>
<dbReference type="InterPro" id="IPR045584">
    <property type="entry name" value="Pilin-like"/>
</dbReference>
<dbReference type="NCBIfam" id="TIGR02532">
    <property type="entry name" value="IV_pilin_GFxxxE"/>
    <property type="match status" value="1"/>
</dbReference>
<organism evidence="3 4">
    <name type="scientific">Botrimarina mediterranea</name>
    <dbReference type="NCBI Taxonomy" id="2528022"/>
    <lineage>
        <taxon>Bacteria</taxon>
        <taxon>Pseudomonadati</taxon>
        <taxon>Planctomycetota</taxon>
        <taxon>Planctomycetia</taxon>
        <taxon>Pirellulales</taxon>
        <taxon>Lacipirellulaceae</taxon>
        <taxon>Botrimarina</taxon>
    </lineage>
</organism>
<sequence>MTTPPRQATRAHRPRPGFTLVELLVVIAIIGTLTALILGGVQAARSAARRAQCTNNLSQIGKAIINYETQKQSYPGYVQSLQQGKRPGQAPNEKNFLVPQVNGLSGSRFQSVTVTTPAKVYDDSRVSWAAMILNEIEGGQIYDNMVDSTIDVSDDRALIRPIAAYICPDDTELTSVEGNAGLSYSANTGAWDWYTTSGSLASAFDRAAFTAIEGDHRANGVFHNLTFGNVKMDSGDVSKGDGAENTILLAENIQKEGAYTWAAAALSLPGEQQLGVVWLDPAQHGGGDREWSPFTSGAMIPFSAEGPSPEYPSTTPQFARPSSGHSGVFNVVMASGAVRTIATTVDYSVYQRLLTVQGSKCVEPVEHNDSVFRTLPPLAAGDY</sequence>
<evidence type="ECO:0000259" key="2">
    <source>
        <dbReference type="Pfam" id="PF07596"/>
    </source>
</evidence>
<dbReference type="PANTHER" id="PTHR30093">
    <property type="entry name" value="GENERAL SECRETION PATHWAY PROTEIN G"/>
    <property type="match status" value="1"/>
</dbReference>
<dbReference type="InterPro" id="IPR011453">
    <property type="entry name" value="DUF1559"/>
</dbReference>
<dbReference type="Gene3D" id="3.30.700.10">
    <property type="entry name" value="Glycoprotein, Type 4 Pilin"/>
    <property type="match status" value="1"/>
</dbReference>
<proteinExistence type="predicted"/>
<keyword evidence="1" id="KW-0812">Transmembrane</keyword>
<dbReference type="Proteomes" id="UP000316426">
    <property type="component" value="Chromosome"/>
</dbReference>
<dbReference type="SUPFAM" id="SSF54523">
    <property type="entry name" value="Pili subunits"/>
    <property type="match status" value="1"/>
</dbReference>
<dbReference type="RefSeq" id="WP_145116791.1">
    <property type="nucleotide sequence ID" value="NZ_CP036349.1"/>
</dbReference>
<feature type="transmembrane region" description="Helical" evidence="1">
    <location>
        <begin position="20"/>
        <end position="41"/>
    </location>
</feature>
<accession>A0A518KEY5</accession>
<evidence type="ECO:0000313" key="3">
    <source>
        <dbReference type="EMBL" id="QDV76348.1"/>
    </source>
</evidence>
<protein>
    <submittedName>
        <fullName evidence="3">Type II secretion system protein G</fullName>
    </submittedName>
</protein>
<dbReference type="Pfam" id="PF07596">
    <property type="entry name" value="SBP_bac_10"/>
    <property type="match status" value="1"/>
</dbReference>
<reference evidence="3 4" key="1">
    <citation type="submission" date="2019-02" db="EMBL/GenBank/DDBJ databases">
        <title>Deep-cultivation of Planctomycetes and their phenomic and genomic characterization uncovers novel biology.</title>
        <authorList>
            <person name="Wiegand S."/>
            <person name="Jogler M."/>
            <person name="Boedeker C."/>
            <person name="Pinto D."/>
            <person name="Vollmers J."/>
            <person name="Rivas-Marin E."/>
            <person name="Kohn T."/>
            <person name="Peeters S.H."/>
            <person name="Heuer A."/>
            <person name="Rast P."/>
            <person name="Oberbeckmann S."/>
            <person name="Bunk B."/>
            <person name="Jeske O."/>
            <person name="Meyerdierks A."/>
            <person name="Storesund J.E."/>
            <person name="Kallscheuer N."/>
            <person name="Luecker S."/>
            <person name="Lage O.M."/>
            <person name="Pohl T."/>
            <person name="Merkel B.J."/>
            <person name="Hornburger P."/>
            <person name="Mueller R.-W."/>
            <person name="Bruemmer F."/>
            <person name="Labrenz M."/>
            <person name="Spormann A.M."/>
            <person name="Op den Camp H."/>
            <person name="Overmann J."/>
            <person name="Amann R."/>
            <person name="Jetten M.S.M."/>
            <person name="Mascher T."/>
            <person name="Medema M.H."/>
            <person name="Devos D.P."/>
            <person name="Kaster A.-K."/>
            <person name="Ovreas L."/>
            <person name="Rohde M."/>
            <person name="Galperin M.Y."/>
            <person name="Jogler C."/>
        </authorList>
    </citation>
    <scope>NUCLEOTIDE SEQUENCE [LARGE SCALE GENOMIC DNA]</scope>
    <source>
        <strain evidence="3 4">Spa11</strain>
    </source>
</reference>
<dbReference type="AlphaFoldDB" id="A0A518KEY5"/>
<dbReference type="Pfam" id="PF07963">
    <property type="entry name" value="N_methyl"/>
    <property type="match status" value="1"/>
</dbReference>
<gene>
    <name evidence="3" type="primary">xcpT_12</name>
    <name evidence="3" type="ORF">Spa11_45780</name>
</gene>
<dbReference type="EMBL" id="CP036349">
    <property type="protein sequence ID" value="QDV76348.1"/>
    <property type="molecule type" value="Genomic_DNA"/>
</dbReference>
<evidence type="ECO:0000313" key="4">
    <source>
        <dbReference type="Proteomes" id="UP000316426"/>
    </source>
</evidence>